<feature type="transmembrane region" description="Helical" evidence="2">
    <location>
        <begin position="12"/>
        <end position="32"/>
    </location>
</feature>
<name>A0ABD2Z529_9GENT</name>
<evidence type="ECO:0000256" key="1">
    <source>
        <dbReference type="SAM" id="MobiDB-lite"/>
    </source>
</evidence>
<keyword evidence="2" id="KW-1133">Transmembrane helix</keyword>
<sequence>MHLAGYLSPTSMGTTGTITMLACCIGVAIGDLSIKKLALAVRCNFSTTEVRVREFSLASTRFLLLDGVSVVTVSCTRVGIVYFSEAITPDELGPVSLPRNDQSSNKLNNTVGGSSLFKFCTPCVFEILFLKNMPNKQKQMKKVVQIQNDKLDSESDEMDIEGSEGHRNEDIDMNMTLGGFMQDARQARSRMRNAKISSQQCQEASNRMLQVFLEMDPSSFTMAYQYMQEM</sequence>
<evidence type="ECO:0000256" key="2">
    <source>
        <dbReference type="SAM" id="Phobius"/>
    </source>
</evidence>
<keyword evidence="4" id="KW-1185">Reference proteome</keyword>
<keyword evidence="2" id="KW-0812">Transmembrane</keyword>
<reference evidence="3 4" key="1">
    <citation type="submission" date="2024-11" db="EMBL/GenBank/DDBJ databases">
        <title>A near-complete genome assembly of Cinchona calisaya.</title>
        <authorList>
            <person name="Lian D.C."/>
            <person name="Zhao X.W."/>
            <person name="Wei L."/>
        </authorList>
    </citation>
    <scope>NUCLEOTIDE SEQUENCE [LARGE SCALE GENOMIC DNA]</scope>
    <source>
        <tissue evidence="3">Nenye</tissue>
    </source>
</reference>
<organism evidence="3 4">
    <name type="scientific">Cinchona calisaya</name>
    <dbReference type="NCBI Taxonomy" id="153742"/>
    <lineage>
        <taxon>Eukaryota</taxon>
        <taxon>Viridiplantae</taxon>
        <taxon>Streptophyta</taxon>
        <taxon>Embryophyta</taxon>
        <taxon>Tracheophyta</taxon>
        <taxon>Spermatophyta</taxon>
        <taxon>Magnoliopsida</taxon>
        <taxon>eudicotyledons</taxon>
        <taxon>Gunneridae</taxon>
        <taxon>Pentapetalae</taxon>
        <taxon>asterids</taxon>
        <taxon>lamiids</taxon>
        <taxon>Gentianales</taxon>
        <taxon>Rubiaceae</taxon>
        <taxon>Cinchonoideae</taxon>
        <taxon>Cinchoneae</taxon>
        <taxon>Cinchona</taxon>
    </lineage>
</organism>
<dbReference type="EMBL" id="JBJUIK010000011">
    <property type="protein sequence ID" value="KAL3513420.1"/>
    <property type="molecule type" value="Genomic_DNA"/>
</dbReference>
<dbReference type="Proteomes" id="UP001630127">
    <property type="component" value="Unassembled WGS sequence"/>
</dbReference>
<evidence type="ECO:0000313" key="4">
    <source>
        <dbReference type="Proteomes" id="UP001630127"/>
    </source>
</evidence>
<proteinExistence type="predicted"/>
<protein>
    <submittedName>
        <fullName evidence="3">Uncharacterized protein</fullName>
    </submittedName>
</protein>
<dbReference type="AlphaFoldDB" id="A0ABD2Z529"/>
<keyword evidence="2" id="KW-0472">Membrane</keyword>
<accession>A0ABD2Z529</accession>
<evidence type="ECO:0000313" key="3">
    <source>
        <dbReference type="EMBL" id="KAL3513420.1"/>
    </source>
</evidence>
<feature type="region of interest" description="Disordered" evidence="1">
    <location>
        <begin position="152"/>
        <end position="171"/>
    </location>
</feature>
<comment type="caution">
    <text evidence="3">The sequence shown here is derived from an EMBL/GenBank/DDBJ whole genome shotgun (WGS) entry which is preliminary data.</text>
</comment>
<gene>
    <name evidence="3" type="ORF">ACH5RR_026137</name>
</gene>